<dbReference type="EMBL" id="OUUZ01000001">
    <property type="protein sequence ID" value="SPQ18108.1"/>
    <property type="molecule type" value="Genomic_DNA"/>
</dbReference>
<feature type="region of interest" description="Disordered" evidence="1">
    <location>
        <begin position="20"/>
        <end position="45"/>
    </location>
</feature>
<feature type="region of interest" description="Disordered" evidence="1">
    <location>
        <begin position="291"/>
        <end position="311"/>
    </location>
</feature>
<dbReference type="AlphaFoldDB" id="A0A446B6P9"/>
<protein>
    <submittedName>
        <fullName evidence="2">Be1fa337-365f-4972-b24d-163296cfb8c8</fullName>
    </submittedName>
</protein>
<feature type="region of interest" description="Disordered" evidence="1">
    <location>
        <begin position="348"/>
        <end position="401"/>
    </location>
</feature>
<feature type="compositionally biased region" description="Polar residues" evidence="1">
    <location>
        <begin position="373"/>
        <end position="391"/>
    </location>
</feature>
<gene>
    <name evidence="2" type="ORF">TT172_LOCUS527</name>
</gene>
<accession>A0A446B6P9</accession>
<proteinExistence type="predicted"/>
<reference evidence="2 3" key="1">
    <citation type="submission" date="2018-04" db="EMBL/GenBank/DDBJ databases">
        <authorList>
            <person name="Huttner S."/>
            <person name="Dainat J."/>
        </authorList>
    </citation>
    <scope>NUCLEOTIDE SEQUENCE [LARGE SCALE GENOMIC DNA]</scope>
</reference>
<dbReference type="Proteomes" id="UP000289323">
    <property type="component" value="Unassembled WGS sequence"/>
</dbReference>
<feature type="compositionally biased region" description="Low complexity" evidence="1">
    <location>
        <begin position="29"/>
        <end position="45"/>
    </location>
</feature>
<name>A0A446B6P9_9PEZI</name>
<feature type="compositionally biased region" description="Low complexity" evidence="1">
    <location>
        <begin position="170"/>
        <end position="189"/>
    </location>
</feature>
<organism evidence="2 3">
    <name type="scientific">Thermothielavioides terrestris</name>
    <dbReference type="NCBI Taxonomy" id="2587410"/>
    <lineage>
        <taxon>Eukaryota</taxon>
        <taxon>Fungi</taxon>
        <taxon>Dikarya</taxon>
        <taxon>Ascomycota</taxon>
        <taxon>Pezizomycotina</taxon>
        <taxon>Sordariomycetes</taxon>
        <taxon>Sordariomycetidae</taxon>
        <taxon>Sordariales</taxon>
        <taxon>Chaetomiaceae</taxon>
        <taxon>Thermothielavioides</taxon>
    </lineage>
</organism>
<sequence length="435" mass="46666">MGGLIPLVLASSNRTSVIANPQSSLRRQSAAGSTSPTSPASPTFAARAGFPKRLPVSTTVSEPAPPCTPAEWRKIIAEVKRKYFSKGYRACSARCLEVLDGIKDASQVEPVYLIYLHFYAATSMEICARPLPPTSALRANLLQQARTHFNQAASLINSAEESVLRKFRPGSVSSSRGSSCHSPSGSISSRAWTPDTRLSSPTNSVCSFDDLTAKRPLSPSRRVKKVSFSLPKEQSLQPVAAEPVIRPDSPTLGFDDAFFPAAAPATQQALPDKPAPSPKFQEIELPLQPIPEHEDESESGPRAAVNGPEEQDDQNAYLAARAVHRYCEHLSSLRAQLARHSTSLDQLLSSSASASSGPNGPSPSEPASMSPSLMTTTITANENAKPSSSNHGAGRASAPDLRARIERLRSIGWQRKRFDPARYEALCDAVMAELA</sequence>
<feature type="compositionally biased region" description="Low complexity" evidence="1">
    <location>
        <begin position="349"/>
        <end position="359"/>
    </location>
</feature>
<evidence type="ECO:0000313" key="3">
    <source>
        <dbReference type="Proteomes" id="UP000289323"/>
    </source>
</evidence>
<evidence type="ECO:0000256" key="1">
    <source>
        <dbReference type="SAM" id="MobiDB-lite"/>
    </source>
</evidence>
<evidence type="ECO:0000313" key="2">
    <source>
        <dbReference type="EMBL" id="SPQ18108.1"/>
    </source>
</evidence>
<feature type="region of interest" description="Disordered" evidence="1">
    <location>
        <begin position="220"/>
        <end position="239"/>
    </location>
</feature>
<feature type="region of interest" description="Disordered" evidence="1">
    <location>
        <begin position="169"/>
        <end position="204"/>
    </location>
</feature>